<proteinExistence type="predicted"/>
<protein>
    <submittedName>
        <fullName evidence="1">Uncharacterized protein</fullName>
    </submittedName>
</protein>
<dbReference type="AlphaFoldDB" id="A0A6D2KVP8"/>
<evidence type="ECO:0000313" key="1">
    <source>
        <dbReference type="EMBL" id="CAA7060986.1"/>
    </source>
</evidence>
<gene>
    <name evidence="1" type="ORF">MERR_LOCUS48222</name>
</gene>
<keyword evidence="2" id="KW-1185">Reference proteome</keyword>
<organism evidence="1 2">
    <name type="scientific">Microthlaspi erraticum</name>
    <dbReference type="NCBI Taxonomy" id="1685480"/>
    <lineage>
        <taxon>Eukaryota</taxon>
        <taxon>Viridiplantae</taxon>
        <taxon>Streptophyta</taxon>
        <taxon>Embryophyta</taxon>
        <taxon>Tracheophyta</taxon>
        <taxon>Spermatophyta</taxon>
        <taxon>Magnoliopsida</taxon>
        <taxon>eudicotyledons</taxon>
        <taxon>Gunneridae</taxon>
        <taxon>Pentapetalae</taxon>
        <taxon>rosids</taxon>
        <taxon>malvids</taxon>
        <taxon>Brassicales</taxon>
        <taxon>Brassicaceae</taxon>
        <taxon>Coluteocarpeae</taxon>
        <taxon>Microthlaspi</taxon>
    </lineage>
</organism>
<dbReference type="EMBL" id="CACVBM020001840">
    <property type="protein sequence ID" value="CAA7060986.1"/>
    <property type="molecule type" value="Genomic_DNA"/>
</dbReference>
<accession>A0A6D2KVP8</accession>
<dbReference type="Proteomes" id="UP000467841">
    <property type="component" value="Unassembled WGS sequence"/>
</dbReference>
<comment type="caution">
    <text evidence="1">The sequence shown here is derived from an EMBL/GenBank/DDBJ whole genome shotgun (WGS) entry which is preliminary data.</text>
</comment>
<name>A0A6D2KVP8_9BRAS</name>
<sequence length="84" mass="8917">MVDLVEVHQETLFRELRQEGETACFGSDRDIDASVCCTSSSAGLETPSAVIVGDVVVATSVASSVDGSAWRLLACRSDGCFKHH</sequence>
<evidence type="ECO:0000313" key="2">
    <source>
        <dbReference type="Proteomes" id="UP000467841"/>
    </source>
</evidence>
<reference evidence="1" key="1">
    <citation type="submission" date="2020-01" db="EMBL/GenBank/DDBJ databases">
        <authorList>
            <person name="Mishra B."/>
        </authorList>
    </citation>
    <scope>NUCLEOTIDE SEQUENCE [LARGE SCALE GENOMIC DNA]</scope>
</reference>